<dbReference type="GO" id="GO:0043226">
    <property type="term" value="C:organelle"/>
    <property type="evidence" value="ECO:0007669"/>
    <property type="project" value="UniProtKB-ARBA"/>
</dbReference>
<dbReference type="GO" id="GO:0005509">
    <property type="term" value="F:calcium ion binding"/>
    <property type="evidence" value="ECO:0007669"/>
    <property type="project" value="InterPro"/>
</dbReference>
<evidence type="ECO:0000256" key="1">
    <source>
        <dbReference type="ARBA" id="ARBA00022737"/>
    </source>
</evidence>
<evidence type="ECO:0000313" key="3">
    <source>
        <dbReference type="EMBL" id="ELT88829.1"/>
    </source>
</evidence>
<dbReference type="HOGENOM" id="CLU_061288_19_2_1"/>
<evidence type="ECO:0000313" key="4">
    <source>
        <dbReference type="EnsemblMetazoa" id="CapteP195790"/>
    </source>
</evidence>
<dbReference type="EnsemblMetazoa" id="CapteT195790">
    <property type="protein sequence ID" value="CapteP195790"/>
    <property type="gene ID" value="CapteG195790"/>
</dbReference>
<keyword evidence="1" id="KW-0677">Repeat</keyword>
<reference evidence="4" key="3">
    <citation type="submission" date="2015-06" db="UniProtKB">
        <authorList>
            <consortium name="EnsemblMetazoa"/>
        </authorList>
    </citation>
    <scope>IDENTIFICATION</scope>
</reference>
<evidence type="ECO:0000313" key="5">
    <source>
        <dbReference type="Proteomes" id="UP000014760"/>
    </source>
</evidence>
<dbReference type="AlphaFoldDB" id="R7T5W8"/>
<dbReference type="OrthoDB" id="10260307at2759"/>
<dbReference type="Pfam" id="PF13499">
    <property type="entry name" value="EF-hand_7"/>
    <property type="match status" value="1"/>
</dbReference>
<dbReference type="PROSITE" id="PS50222">
    <property type="entry name" value="EF_HAND_2"/>
    <property type="match status" value="2"/>
</dbReference>
<dbReference type="FunCoup" id="R7T5W8">
    <property type="interactions" value="92"/>
</dbReference>
<dbReference type="InterPro" id="IPR011992">
    <property type="entry name" value="EF-hand-dom_pair"/>
</dbReference>
<dbReference type="PANTHER" id="PTHR46763">
    <property type="entry name" value="DYNEIN REGULATORY COMPLEX PROTEIN 8"/>
    <property type="match status" value="1"/>
</dbReference>
<keyword evidence="5" id="KW-1185">Reference proteome</keyword>
<dbReference type="PANTHER" id="PTHR46763:SF1">
    <property type="entry name" value="DYNEIN REGULATORY COMPLEX PROTEIN 8"/>
    <property type="match status" value="1"/>
</dbReference>
<dbReference type="EMBL" id="KB311660">
    <property type="protein sequence ID" value="ELT88829.1"/>
    <property type="molecule type" value="Genomic_DNA"/>
</dbReference>
<dbReference type="Proteomes" id="UP000014760">
    <property type="component" value="Unassembled WGS sequence"/>
</dbReference>
<sequence>METKPADEGKENAESMLADIQKKVSDAFDIFDHESNKTVDVREVGTIVRSLGCCPSEAELHDMLAEIEEEEPTGYVRFERFLPMMTRVLMERRYKPQAEDILLKAWHVLDTEIKGHLTQEELTKYMTQEGEPFLQEEMEEMLSAAMDPDKGTILYKDYASIMAVEEA</sequence>
<dbReference type="InterPro" id="IPR002048">
    <property type="entry name" value="EF_hand_dom"/>
</dbReference>
<proteinExistence type="predicted"/>
<feature type="domain" description="EF-hand" evidence="2">
    <location>
        <begin position="19"/>
        <end position="54"/>
    </location>
</feature>
<dbReference type="FunFam" id="1.10.238.10:FF:000178">
    <property type="entry name" value="Calmodulin-2 A"/>
    <property type="match status" value="1"/>
</dbReference>
<feature type="domain" description="EF-hand" evidence="2">
    <location>
        <begin position="97"/>
        <end position="132"/>
    </location>
</feature>
<protein>
    <recommendedName>
        <fullName evidence="2">EF-hand domain-containing protein</fullName>
    </recommendedName>
</protein>
<dbReference type="SUPFAM" id="SSF47473">
    <property type="entry name" value="EF-hand"/>
    <property type="match status" value="1"/>
</dbReference>
<accession>R7T5W8</accession>
<organism evidence="3">
    <name type="scientific">Capitella teleta</name>
    <name type="common">Polychaete worm</name>
    <dbReference type="NCBI Taxonomy" id="283909"/>
    <lineage>
        <taxon>Eukaryota</taxon>
        <taxon>Metazoa</taxon>
        <taxon>Spiralia</taxon>
        <taxon>Lophotrochozoa</taxon>
        <taxon>Annelida</taxon>
        <taxon>Polychaeta</taxon>
        <taxon>Sedentaria</taxon>
        <taxon>Scolecida</taxon>
        <taxon>Capitellidae</taxon>
        <taxon>Capitella</taxon>
    </lineage>
</organism>
<name>R7T5W8_CAPTE</name>
<dbReference type="EMBL" id="AMQN01015156">
    <property type="status" value="NOT_ANNOTATED_CDS"/>
    <property type="molecule type" value="Genomic_DNA"/>
</dbReference>
<dbReference type="Gene3D" id="1.10.238.10">
    <property type="entry name" value="EF-hand"/>
    <property type="match status" value="2"/>
</dbReference>
<gene>
    <name evidence="3" type="ORF">CAPTEDRAFT_195790</name>
</gene>
<dbReference type="STRING" id="283909.R7T5W8"/>
<reference evidence="5" key="1">
    <citation type="submission" date="2012-12" db="EMBL/GenBank/DDBJ databases">
        <authorList>
            <person name="Hellsten U."/>
            <person name="Grimwood J."/>
            <person name="Chapman J.A."/>
            <person name="Shapiro H."/>
            <person name="Aerts A."/>
            <person name="Otillar R.P."/>
            <person name="Terry A.Y."/>
            <person name="Boore J.L."/>
            <person name="Simakov O."/>
            <person name="Marletaz F."/>
            <person name="Cho S.-J."/>
            <person name="Edsinger-Gonzales E."/>
            <person name="Havlak P."/>
            <person name="Kuo D.-H."/>
            <person name="Larsson T."/>
            <person name="Lv J."/>
            <person name="Arendt D."/>
            <person name="Savage R."/>
            <person name="Osoegawa K."/>
            <person name="de Jong P."/>
            <person name="Lindberg D.R."/>
            <person name="Seaver E.C."/>
            <person name="Weisblat D.A."/>
            <person name="Putnam N.H."/>
            <person name="Grigoriev I.V."/>
            <person name="Rokhsar D.S."/>
        </authorList>
    </citation>
    <scope>NUCLEOTIDE SEQUENCE</scope>
    <source>
        <strain evidence="5">I ESC-2004</strain>
    </source>
</reference>
<dbReference type="OMA" id="MTKEGEP"/>
<reference evidence="3 5" key="2">
    <citation type="journal article" date="2013" name="Nature">
        <title>Insights into bilaterian evolution from three spiralian genomes.</title>
        <authorList>
            <person name="Simakov O."/>
            <person name="Marletaz F."/>
            <person name="Cho S.J."/>
            <person name="Edsinger-Gonzales E."/>
            <person name="Havlak P."/>
            <person name="Hellsten U."/>
            <person name="Kuo D.H."/>
            <person name="Larsson T."/>
            <person name="Lv J."/>
            <person name="Arendt D."/>
            <person name="Savage R."/>
            <person name="Osoegawa K."/>
            <person name="de Jong P."/>
            <person name="Grimwood J."/>
            <person name="Chapman J.A."/>
            <person name="Shapiro H."/>
            <person name="Aerts A."/>
            <person name="Otillar R.P."/>
            <person name="Terry A.Y."/>
            <person name="Boore J.L."/>
            <person name="Grigoriev I.V."/>
            <person name="Lindberg D.R."/>
            <person name="Seaver E.C."/>
            <person name="Weisblat D.A."/>
            <person name="Putnam N.H."/>
            <person name="Rokhsar D.S."/>
        </authorList>
    </citation>
    <scope>NUCLEOTIDE SEQUENCE</scope>
    <source>
        <strain evidence="3 5">I ESC-2004</strain>
    </source>
</reference>
<evidence type="ECO:0000259" key="2">
    <source>
        <dbReference type="PROSITE" id="PS50222"/>
    </source>
</evidence>